<reference evidence="4" key="2">
    <citation type="journal article" date="2023" name="Science">
        <title>Genomic signatures of disease resistance in endangered staghorn corals.</title>
        <authorList>
            <person name="Vollmer S.V."/>
            <person name="Selwyn J.D."/>
            <person name="Despard B.A."/>
            <person name="Roesel C.L."/>
        </authorList>
    </citation>
    <scope>NUCLEOTIDE SEQUENCE</scope>
    <source>
        <strain evidence="4">K2</strain>
    </source>
</reference>
<dbReference type="SUPFAM" id="SSF56672">
    <property type="entry name" value="DNA/RNA polymerases"/>
    <property type="match status" value="1"/>
</dbReference>
<dbReference type="GO" id="GO:0004190">
    <property type="term" value="F:aspartic-type endopeptidase activity"/>
    <property type="evidence" value="ECO:0007669"/>
    <property type="project" value="InterPro"/>
</dbReference>
<dbReference type="InterPro" id="IPR001995">
    <property type="entry name" value="Peptidase_A2_cat"/>
</dbReference>
<feature type="region of interest" description="Disordered" evidence="2">
    <location>
        <begin position="220"/>
        <end position="239"/>
    </location>
</feature>
<evidence type="ECO:0000313" key="5">
    <source>
        <dbReference type="Proteomes" id="UP001249851"/>
    </source>
</evidence>
<sequence>MPDPEPVQHHGLPLGPEQNLPQQLSQLPLPTRFDGGNGPNQAECWIRWSRRFERYRIASGLKIKPEHEQVSTLLYAMGDCADDILATLRLDETKATYDEVRTAFNGYFNVRRNLIVQRTLFNKRHQLAGESVDTFIQDLYRLAEDCEDGSLKDGLIRDRIVVGVVDDSLSDQLQAKADLTLEMAVQMSRQAEARKQNKDLLRGSAISEMATNPTRVDLVEPHKRDSKSAMTPENRTQSKPECKCMWCGGQQHKRQSRPAKDVTCNSCHKRGHFQAVCLSKKQVVKRASINEVADPEEVEVPFLGEIYCSEANFWTAIVKVDGHETQFKLDTGAAVSIVSDKEPWLKDYQLTKSQQILRGPGGTTLSVVGTFRTTLTYKERQICETVFVLEDQLYSLLRKKACVDLGLIARIGEVNTQPANFIGEFPQLFSGLGKLDTKYQIKLNPNGVISPVTVPTEWCSGIVPVPKPNERVRICVDLTPLNKAVEREPHPMGSVDESLAMLGES</sequence>
<feature type="domain" description="Peptidase A2" evidence="3">
    <location>
        <begin position="325"/>
        <end position="364"/>
    </location>
</feature>
<feature type="region of interest" description="Disordered" evidence="2">
    <location>
        <begin position="1"/>
        <end position="21"/>
    </location>
</feature>
<accession>A0AAD9V808</accession>
<keyword evidence="5" id="KW-1185">Reference proteome</keyword>
<dbReference type="InterPro" id="IPR050951">
    <property type="entry name" value="Retrovirus_Pol_polyprotein"/>
</dbReference>
<dbReference type="PROSITE" id="PS50175">
    <property type="entry name" value="ASP_PROT_RETROV"/>
    <property type="match status" value="1"/>
</dbReference>
<dbReference type="Gene3D" id="3.30.70.270">
    <property type="match status" value="1"/>
</dbReference>
<dbReference type="PANTHER" id="PTHR37984">
    <property type="entry name" value="PROTEIN CBG26694"/>
    <property type="match status" value="1"/>
</dbReference>
<dbReference type="Proteomes" id="UP001249851">
    <property type="component" value="Unassembled WGS sequence"/>
</dbReference>
<dbReference type="GO" id="GO:0006508">
    <property type="term" value="P:proteolysis"/>
    <property type="evidence" value="ECO:0007669"/>
    <property type="project" value="InterPro"/>
</dbReference>
<organism evidence="4 5">
    <name type="scientific">Acropora cervicornis</name>
    <name type="common">Staghorn coral</name>
    <dbReference type="NCBI Taxonomy" id="6130"/>
    <lineage>
        <taxon>Eukaryota</taxon>
        <taxon>Metazoa</taxon>
        <taxon>Cnidaria</taxon>
        <taxon>Anthozoa</taxon>
        <taxon>Hexacorallia</taxon>
        <taxon>Scleractinia</taxon>
        <taxon>Astrocoeniina</taxon>
        <taxon>Acroporidae</taxon>
        <taxon>Acropora</taxon>
    </lineage>
</organism>
<dbReference type="SUPFAM" id="SSF50630">
    <property type="entry name" value="Acid proteases"/>
    <property type="match status" value="1"/>
</dbReference>
<dbReference type="InterPro" id="IPR043128">
    <property type="entry name" value="Rev_trsase/Diguanyl_cyclase"/>
</dbReference>
<comment type="caution">
    <text evidence="4">The sequence shown here is derived from an EMBL/GenBank/DDBJ whole genome shotgun (WGS) entry which is preliminary data.</text>
</comment>
<dbReference type="AlphaFoldDB" id="A0AAD9V808"/>
<evidence type="ECO:0000256" key="1">
    <source>
        <dbReference type="ARBA" id="ARBA00022801"/>
    </source>
</evidence>
<evidence type="ECO:0000259" key="3">
    <source>
        <dbReference type="PROSITE" id="PS50175"/>
    </source>
</evidence>
<gene>
    <name evidence="4" type="ORF">P5673_011819</name>
</gene>
<protein>
    <recommendedName>
        <fullName evidence="3">Peptidase A2 domain-containing protein</fullName>
    </recommendedName>
</protein>
<dbReference type="PANTHER" id="PTHR37984:SF9">
    <property type="entry name" value="INTEGRASE CATALYTIC DOMAIN-CONTAINING PROTEIN"/>
    <property type="match status" value="1"/>
</dbReference>
<evidence type="ECO:0000313" key="4">
    <source>
        <dbReference type="EMBL" id="KAK2564392.1"/>
    </source>
</evidence>
<keyword evidence="1" id="KW-0378">Hydrolase</keyword>
<name>A0AAD9V808_ACRCE</name>
<dbReference type="InterPro" id="IPR021109">
    <property type="entry name" value="Peptidase_aspartic_dom_sf"/>
</dbReference>
<dbReference type="Gene3D" id="3.10.10.10">
    <property type="entry name" value="HIV Type 1 Reverse Transcriptase, subunit A, domain 1"/>
    <property type="match status" value="1"/>
</dbReference>
<dbReference type="Gene3D" id="2.40.70.10">
    <property type="entry name" value="Acid Proteases"/>
    <property type="match status" value="1"/>
</dbReference>
<evidence type="ECO:0000256" key="2">
    <source>
        <dbReference type="SAM" id="MobiDB-lite"/>
    </source>
</evidence>
<dbReference type="EMBL" id="JARQWQ010000022">
    <property type="protein sequence ID" value="KAK2564392.1"/>
    <property type="molecule type" value="Genomic_DNA"/>
</dbReference>
<proteinExistence type="predicted"/>
<dbReference type="InterPro" id="IPR043502">
    <property type="entry name" value="DNA/RNA_pol_sf"/>
</dbReference>
<reference evidence="4" key="1">
    <citation type="journal article" date="2023" name="G3 (Bethesda)">
        <title>Whole genome assembly and annotation of the endangered Caribbean coral Acropora cervicornis.</title>
        <authorList>
            <person name="Selwyn J.D."/>
            <person name="Vollmer S.V."/>
        </authorList>
    </citation>
    <scope>NUCLEOTIDE SEQUENCE</scope>
    <source>
        <strain evidence="4">K2</strain>
    </source>
</reference>